<keyword evidence="1" id="KW-0040">ANK repeat</keyword>
<name>A0ABM1DU35_PRICU</name>
<reference evidence="3" key="1">
    <citation type="submission" date="2025-08" db="UniProtKB">
        <authorList>
            <consortium name="RefSeq"/>
        </authorList>
    </citation>
    <scope>IDENTIFICATION</scope>
</reference>
<dbReference type="PANTHER" id="PTHR13944:SF20">
    <property type="entry name" value="RHO GUANINE NUCLEOTIDE EXCHANGE FACTOR 2"/>
    <property type="match status" value="1"/>
</dbReference>
<keyword evidence="2" id="KW-1185">Reference proteome</keyword>
<evidence type="ECO:0000313" key="2">
    <source>
        <dbReference type="Proteomes" id="UP000695022"/>
    </source>
</evidence>
<dbReference type="GeneID" id="106806116"/>
<dbReference type="SUPFAM" id="SSF48403">
    <property type="entry name" value="Ankyrin repeat"/>
    <property type="match status" value="1"/>
</dbReference>
<dbReference type="RefSeq" id="XP_014663456.1">
    <property type="nucleotide sequence ID" value="XM_014807970.1"/>
</dbReference>
<gene>
    <name evidence="3" type="primary">LOC106806116</name>
</gene>
<dbReference type="PANTHER" id="PTHR13944">
    <property type="entry name" value="AGAP007712-PA"/>
    <property type="match status" value="1"/>
</dbReference>
<dbReference type="InterPro" id="IPR002110">
    <property type="entry name" value="Ankyrin_rpt"/>
</dbReference>
<accession>A0ABM1DU35</accession>
<evidence type="ECO:0000256" key="1">
    <source>
        <dbReference type="PROSITE-ProRule" id="PRU00023"/>
    </source>
</evidence>
<dbReference type="InterPro" id="IPR051632">
    <property type="entry name" value="Rho_GEF"/>
</dbReference>
<feature type="repeat" description="ANK" evidence="1">
    <location>
        <begin position="183"/>
        <end position="216"/>
    </location>
</feature>
<dbReference type="InterPro" id="IPR036770">
    <property type="entry name" value="Ankyrin_rpt-contain_sf"/>
</dbReference>
<dbReference type="PROSITE" id="PS50088">
    <property type="entry name" value="ANK_REPEAT"/>
    <property type="match status" value="1"/>
</dbReference>
<evidence type="ECO:0000313" key="3">
    <source>
        <dbReference type="RefSeq" id="XP_014663456.1"/>
    </source>
</evidence>
<dbReference type="Proteomes" id="UP000695022">
    <property type="component" value="Unplaced"/>
</dbReference>
<organism evidence="2 3">
    <name type="scientific">Priapulus caudatus</name>
    <name type="common">Priapulid worm</name>
    <dbReference type="NCBI Taxonomy" id="37621"/>
    <lineage>
        <taxon>Eukaryota</taxon>
        <taxon>Metazoa</taxon>
        <taxon>Ecdysozoa</taxon>
        <taxon>Scalidophora</taxon>
        <taxon>Priapulida</taxon>
        <taxon>Priapulimorpha</taxon>
        <taxon>Priapulimorphida</taxon>
        <taxon>Priapulidae</taxon>
        <taxon>Priapulus</taxon>
    </lineage>
</organism>
<protein>
    <submittedName>
        <fullName evidence="3">A-kinase anchor protein 13-like</fullName>
    </submittedName>
</protein>
<sequence length="330" mass="35449">MAMVQEEEDCFIAFFPTEAPAYGGDSIEVEFCRDIQLPPEGSIFLVYEGKRVRHVTGVRLVDNGSTLHAIIPEHVCEETVSLSAYVGDDGAPTRRVSSRDAFSYVYDNVCQMALYLARAAGDADALAGARAVKTENFSAAQVLRVPQADEKLAACFRRFDELADDQCSVFTSCDSDTGFEGGQGETLLHVAARLGLQQLATYLLSREGASAAIKQRGSNGCLPQDEALNAGLITLADVLSEYTSGRRQLQSDVTEAASGAVLIRRTRLGTHELSTDTALTSRAIGSVRRAQASGADATTSTFPRQSKTNCGGDGFFSRTGMRATTFGRER</sequence>
<proteinExistence type="predicted"/>